<reference evidence="2 3" key="1">
    <citation type="submission" date="2015-01" db="EMBL/GenBank/DDBJ databases">
        <title>Evolution of Trichinella species and genotypes.</title>
        <authorList>
            <person name="Korhonen P.K."/>
            <person name="Edoardo P."/>
            <person name="Giuseppe L.R."/>
            <person name="Gasser R.B."/>
        </authorList>
    </citation>
    <scope>NUCLEOTIDE SEQUENCE [LARGE SCALE GENOMIC DNA]</scope>
    <source>
        <strain evidence="2">ISS176</strain>
    </source>
</reference>
<comment type="caution">
    <text evidence="2">The sequence shown here is derived from an EMBL/GenBank/DDBJ whole genome shotgun (WGS) entry which is preliminary data.</text>
</comment>
<dbReference type="PANTHER" id="PTHR47331:SF5">
    <property type="entry name" value="RIBONUCLEASE H"/>
    <property type="match status" value="1"/>
</dbReference>
<dbReference type="PANTHER" id="PTHR47331">
    <property type="entry name" value="PHD-TYPE DOMAIN-CONTAINING PROTEIN"/>
    <property type="match status" value="1"/>
</dbReference>
<dbReference type="GO" id="GO:0006508">
    <property type="term" value="P:proteolysis"/>
    <property type="evidence" value="ECO:0007669"/>
    <property type="project" value="InterPro"/>
</dbReference>
<feature type="region of interest" description="Disordered" evidence="1">
    <location>
        <begin position="659"/>
        <end position="687"/>
    </location>
</feature>
<sequence>MKLETTKRRLALEKKRLRGAISRVVTRVEEGTSRTAVKCVLKELEAQYAEAYRAQVAVEGALPDGDELDAVQERSFYDMREETDAKLELTEKQPPKPQLGKLQPVPLPKFDGDILQFKSFWDQFEASVDRREDLGAITKLLHLRSCLSGAALKAIEGITVCAENYPEVVRTLHSRFHRVPDVVESHVLSVMNVKACSNEGAGELTRLHDDLNRHFLELKALGKDVNCCLSGFHDTDLRTRTTAPSRGHQHESHLNARKPEVRFTTAAVQMESGGGCPVCKGDHLVDRCPRFRSYSVQQRRHWAMRLKLRFVFLGRGHRRERCPKSKSNQFWNVLLTGDSVPVGKARTKHASSAVRSDGTDSAEAKASISRSQTTIRLPVVRALAHGEKGKSKLVNCLLDSGSERSLIRTEVEDELDLQGPTSAMTVKGVNGLHVRIADARRVRFRLTPIPSKALELFKEGVELTAFSLPRLCDDLVATPTPWFCKDEVPPLLANEIATGRVQIDIISMLQVFPDHLWMDCVWTDNEAGEAVACEETILLAQTEDRLSQLLRRFWEVEALGILPSIEDAKSEAALAQFEESVSFDGQRYSVGLLWKADASPLPNNLEIAKRRLRSLTNRLARDPDKEREYAAVIQTYLDNGWAEQVEEIGGPPGRTWYLPHQQSTSRINGKPNAEWSLMDQPHSAGPR</sequence>
<name>A0A0V1K382_TRIPS</name>
<dbReference type="Proteomes" id="UP000054826">
    <property type="component" value="Unassembled WGS sequence"/>
</dbReference>
<evidence type="ECO:0000256" key="1">
    <source>
        <dbReference type="SAM" id="MobiDB-lite"/>
    </source>
</evidence>
<dbReference type="AlphaFoldDB" id="A0A0V1K382"/>
<dbReference type="Pfam" id="PF03564">
    <property type="entry name" value="DUF1759"/>
    <property type="match status" value="1"/>
</dbReference>
<dbReference type="InterPro" id="IPR001969">
    <property type="entry name" value="Aspartic_peptidase_AS"/>
</dbReference>
<dbReference type="GO" id="GO:0004190">
    <property type="term" value="F:aspartic-type endopeptidase activity"/>
    <property type="evidence" value="ECO:0007669"/>
    <property type="project" value="InterPro"/>
</dbReference>
<dbReference type="EMBL" id="JYDV01000019">
    <property type="protein sequence ID" value="KRZ41682.1"/>
    <property type="molecule type" value="Genomic_DNA"/>
</dbReference>
<evidence type="ECO:0000313" key="3">
    <source>
        <dbReference type="Proteomes" id="UP000054826"/>
    </source>
</evidence>
<accession>A0A0V1K382</accession>
<proteinExistence type="predicted"/>
<dbReference type="InterPro" id="IPR005312">
    <property type="entry name" value="DUF1759"/>
</dbReference>
<protein>
    <recommendedName>
        <fullName evidence="4">Peptidase A2 domain-containing protein</fullName>
    </recommendedName>
</protein>
<evidence type="ECO:0000313" key="2">
    <source>
        <dbReference type="EMBL" id="KRZ41682.1"/>
    </source>
</evidence>
<organism evidence="2 3">
    <name type="scientific">Trichinella pseudospiralis</name>
    <name type="common">Parasitic roundworm</name>
    <dbReference type="NCBI Taxonomy" id="6337"/>
    <lineage>
        <taxon>Eukaryota</taxon>
        <taxon>Metazoa</taxon>
        <taxon>Ecdysozoa</taxon>
        <taxon>Nematoda</taxon>
        <taxon>Enoplea</taxon>
        <taxon>Dorylaimia</taxon>
        <taxon>Trichinellida</taxon>
        <taxon>Trichinellidae</taxon>
        <taxon>Trichinella</taxon>
    </lineage>
</organism>
<evidence type="ECO:0008006" key="4">
    <source>
        <dbReference type="Google" id="ProtNLM"/>
    </source>
</evidence>
<dbReference type="PROSITE" id="PS00141">
    <property type="entry name" value="ASP_PROTEASE"/>
    <property type="match status" value="1"/>
</dbReference>
<gene>
    <name evidence="2" type="ORF">T4C_2931</name>
</gene>